<dbReference type="EMBL" id="JANHOG010000016">
    <property type="protein sequence ID" value="KAJ3559619.1"/>
    <property type="molecule type" value="Genomic_DNA"/>
</dbReference>
<comment type="caution">
    <text evidence="1">The sequence shown here is derived from an EMBL/GenBank/DDBJ whole genome shotgun (WGS) entry which is preliminary data.</text>
</comment>
<protein>
    <submittedName>
        <fullName evidence="1">Uncharacterized protein</fullName>
    </submittedName>
</protein>
<evidence type="ECO:0000313" key="1">
    <source>
        <dbReference type="EMBL" id="KAJ3559619.1"/>
    </source>
</evidence>
<proteinExistence type="predicted"/>
<gene>
    <name evidence="1" type="ORF">NM688_g231</name>
</gene>
<accession>A0ACC1TEW7</accession>
<organism evidence="1 2">
    <name type="scientific">Phlebia brevispora</name>
    <dbReference type="NCBI Taxonomy" id="194682"/>
    <lineage>
        <taxon>Eukaryota</taxon>
        <taxon>Fungi</taxon>
        <taxon>Dikarya</taxon>
        <taxon>Basidiomycota</taxon>
        <taxon>Agaricomycotina</taxon>
        <taxon>Agaricomycetes</taxon>
        <taxon>Polyporales</taxon>
        <taxon>Meruliaceae</taxon>
        <taxon>Phlebia</taxon>
    </lineage>
</organism>
<evidence type="ECO:0000313" key="2">
    <source>
        <dbReference type="Proteomes" id="UP001148662"/>
    </source>
</evidence>
<sequence>MGSLRSLFLAIAIVIAGVQGQATSSWPHDYPGMPKGEFSPAWQKSLAVDFQVTHPMPNVTFPLGRNWAGNIPVDRPGHPNNTLFFWGFEKERGSLTASAGERLDEPWGIWLNGGPGSSSMLGFFFENGPLHIRYDYSMFYNNYSWDHLADYFWIDQPVGTGWATADEDGFIADEDQMGTDFFGFLDNLVKVFPSLRSRPMYLTGESYSGRYIPYIMKTYFNMKNPPVKIVKFAIGDGSIGSDITSELMPMVTVLETYPQLIGYDPVVYEYFKEQSHLCGYDLNFTYPQVGHFPTFNPPLPLDDSSSTKTSKKAKLNTLFRATNIATKRSVAALPHEQVMKRDAWKRDLTGRPNGTIDPYYLCDLFDEVADYALNFSIPWKGHDDGGLDVYNIPDGLDPEAPMDASVFLNNNVTRTAIHAPTSKDWISSVFPYPFNSPDGQDPSVNSIQFFSELATNASQRHISVLLYSGNDDMLVSHRSTEAAIQNTTFGGIQGFTRRPSTPWYDDFGTFAGIVHQERNWTYVLVNNAGHPVPQQQPGRAYVLLREFILGSNPTGLVVSHSHDVTVVGGEDSALAASALIGESAIFVGTGMTQSSTVYPSATIAAWESFIATVTATGI</sequence>
<reference evidence="1" key="1">
    <citation type="submission" date="2022-07" db="EMBL/GenBank/DDBJ databases">
        <title>Genome Sequence of Phlebia brevispora.</title>
        <authorList>
            <person name="Buettner E."/>
        </authorList>
    </citation>
    <scope>NUCLEOTIDE SEQUENCE</scope>
    <source>
        <strain evidence="1">MPL23</strain>
    </source>
</reference>
<keyword evidence="2" id="KW-1185">Reference proteome</keyword>
<name>A0ACC1TEW7_9APHY</name>
<dbReference type="Proteomes" id="UP001148662">
    <property type="component" value="Unassembled WGS sequence"/>
</dbReference>